<dbReference type="CDD" id="cd00865">
    <property type="entry name" value="PEBP_bact_arch"/>
    <property type="match status" value="1"/>
</dbReference>
<dbReference type="OrthoDB" id="28720at2157"/>
<dbReference type="InterPro" id="IPR005247">
    <property type="entry name" value="YbhB_YbcL/LppC-like"/>
</dbReference>
<dbReference type="InterPro" id="IPR008914">
    <property type="entry name" value="PEBP"/>
</dbReference>
<dbReference type="AlphaFoldDB" id="G0EE70"/>
<proteinExistence type="predicted"/>
<dbReference type="SUPFAM" id="SSF49777">
    <property type="entry name" value="PEBP-like"/>
    <property type="match status" value="1"/>
</dbReference>
<dbReference type="Proteomes" id="UP000001037">
    <property type="component" value="Chromosome"/>
</dbReference>
<evidence type="ECO:0000313" key="1">
    <source>
        <dbReference type="EMBL" id="AEM38764.1"/>
    </source>
</evidence>
<reference evidence="1 2" key="1">
    <citation type="journal article" date="2011" name="Stand. Genomic Sci.">
        <title>Complete genome sequence of the hyperthermophilic chemolithoautotroph Pyrolobus fumarii type strain (1A).</title>
        <authorList>
            <person name="Anderson I."/>
            <person name="Goker M."/>
            <person name="Nolan M."/>
            <person name="Lucas S."/>
            <person name="Hammon N."/>
            <person name="Deshpande S."/>
            <person name="Cheng J.F."/>
            <person name="Tapia R."/>
            <person name="Han C."/>
            <person name="Goodwin L."/>
            <person name="Pitluck S."/>
            <person name="Huntemann M."/>
            <person name="Liolios K."/>
            <person name="Ivanova N."/>
            <person name="Pagani I."/>
            <person name="Mavromatis K."/>
            <person name="Ovchinikova G."/>
            <person name="Pati A."/>
            <person name="Chen A."/>
            <person name="Palaniappan K."/>
            <person name="Land M."/>
            <person name="Hauser L."/>
            <person name="Brambilla E.M."/>
            <person name="Huber H."/>
            <person name="Yasawong M."/>
            <person name="Rohde M."/>
            <person name="Spring S."/>
            <person name="Abt B."/>
            <person name="Sikorski J."/>
            <person name="Wirth R."/>
            <person name="Detter J.C."/>
            <person name="Woyke T."/>
            <person name="Bristow J."/>
            <person name="Eisen J.A."/>
            <person name="Markowitz V."/>
            <person name="Hugenholtz P."/>
            <person name="Kyrpides N.C."/>
            <person name="Klenk H.P."/>
            <person name="Lapidus A."/>
        </authorList>
    </citation>
    <scope>NUCLEOTIDE SEQUENCE [LARGE SCALE GENOMIC DNA]</scope>
    <source>
        <strain evidence="2">DSM 11204 / 1A</strain>
    </source>
</reference>
<organism evidence="1 2">
    <name type="scientific">Pyrolobus fumarii (strain DSM 11204 / 1A)</name>
    <dbReference type="NCBI Taxonomy" id="694429"/>
    <lineage>
        <taxon>Archaea</taxon>
        <taxon>Thermoproteota</taxon>
        <taxon>Thermoprotei</taxon>
        <taxon>Desulfurococcales</taxon>
        <taxon>Pyrodictiaceae</taxon>
        <taxon>Pyrolobus</taxon>
    </lineage>
</organism>
<dbReference type="InParanoid" id="G0EE70"/>
<name>G0EE70_PYRF1</name>
<evidence type="ECO:0000313" key="2">
    <source>
        <dbReference type="Proteomes" id="UP000001037"/>
    </source>
</evidence>
<accession>G0EE70</accession>
<keyword evidence="2" id="KW-1185">Reference proteome</keyword>
<protein>
    <submittedName>
        <fullName evidence="1">PEBP family protein</fullName>
    </submittedName>
</protein>
<dbReference type="MEROPS" id="I51.003"/>
<dbReference type="eggNOG" id="arCOG04702">
    <property type="taxonomic scope" value="Archaea"/>
</dbReference>
<sequence length="194" mass="21316">MHRRPSILLVLAAALIATSLTLAYVWGPITGRYEASELPEPLRSMLKDKSRAIHVVVEGLEPGGVVPVEYTCDARHYTEPRISWSPYEPAKAYMVIVVDPDAPSGLFIHLLVYDGSATRWPAPGYKVGINSANEPAWYPVCPPKGHGTHHYYFIVIALSEPLGLPTGADFNKVLAAANDKILAYGYVVGVYERR</sequence>
<dbReference type="Gene3D" id="3.90.280.10">
    <property type="entry name" value="PEBP-like"/>
    <property type="match status" value="1"/>
</dbReference>
<dbReference type="GeneID" id="11139369"/>
<dbReference type="HOGENOM" id="CLU_083918_3_0_2"/>
<dbReference type="Pfam" id="PF01161">
    <property type="entry name" value="PBP"/>
    <property type="match status" value="1"/>
</dbReference>
<gene>
    <name evidence="1" type="ordered locus">Pyrfu_0895</name>
</gene>
<dbReference type="EMBL" id="CP002838">
    <property type="protein sequence ID" value="AEM38764.1"/>
    <property type="molecule type" value="Genomic_DNA"/>
</dbReference>
<dbReference type="STRING" id="694429.Pyrfu_0895"/>
<dbReference type="KEGG" id="pfm:Pyrfu_0895"/>
<dbReference type="InterPro" id="IPR036610">
    <property type="entry name" value="PEBP-like_sf"/>
</dbReference>
<dbReference type="RefSeq" id="WP_014026441.1">
    <property type="nucleotide sequence ID" value="NC_015931.1"/>
</dbReference>